<feature type="transmembrane region" description="Helical" evidence="1">
    <location>
        <begin position="6"/>
        <end position="21"/>
    </location>
</feature>
<sequence length="250" mass="27369">MIKYGFLPFSAYVISDFLVFHRHRSISLEILLRQIRFTGVEALGLVMLIALLIGALIIVQGYPLLSSIGQVKWTYAILISTIVRDLGPFIVCFVVLARSGTAITTELGNMVVRKEIDALIAMGVSPISYLVAPRVLGMVASLILLMSYFVACGIFGGYLVSNAFASIPLSTFFAKLMAQLHWLDMVVMLAKVAFSGLMISLIASYHGLTVKSAITEVPQRNIKAVGRGLIALCVIHVMFTLLYFALMGDW</sequence>
<dbReference type="GO" id="GO:0043190">
    <property type="term" value="C:ATP-binding cassette (ABC) transporter complex"/>
    <property type="evidence" value="ECO:0007669"/>
    <property type="project" value="InterPro"/>
</dbReference>
<feature type="transmembrane region" description="Helical" evidence="1">
    <location>
        <begin position="74"/>
        <end position="96"/>
    </location>
</feature>
<protein>
    <recommendedName>
        <fullName evidence="4">ABC transporter permease</fullName>
    </recommendedName>
</protein>
<evidence type="ECO:0000313" key="2">
    <source>
        <dbReference type="EMBL" id="KNC65649.1"/>
    </source>
</evidence>
<accession>A0A0L0EMH5</accession>
<feature type="transmembrane region" description="Helical" evidence="1">
    <location>
        <begin position="225"/>
        <end position="246"/>
    </location>
</feature>
<comment type="caution">
    <text evidence="2">The sequence shown here is derived from an EMBL/GenBank/DDBJ whole genome shotgun (WGS) entry which is preliminary data.</text>
</comment>
<keyword evidence="1" id="KW-0812">Transmembrane</keyword>
<evidence type="ECO:0008006" key="4">
    <source>
        <dbReference type="Google" id="ProtNLM"/>
    </source>
</evidence>
<dbReference type="PATRIC" id="fig|43658.6.peg.3194"/>
<keyword evidence="1" id="KW-0472">Membrane</keyword>
<dbReference type="PANTHER" id="PTHR30188">
    <property type="entry name" value="ABC TRANSPORTER PERMEASE PROTEIN-RELATED"/>
    <property type="match status" value="1"/>
</dbReference>
<dbReference type="Proteomes" id="UP000036850">
    <property type="component" value="Unassembled WGS sequence"/>
</dbReference>
<dbReference type="EMBL" id="LFZX01000249">
    <property type="protein sequence ID" value="KNC65649.1"/>
    <property type="molecule type" value="Genomic_DNA"/>
</dbReference>
<dbReference type="Pfam" id="PF02405">
    <property type="entry name" value="MlaE"/>
    <property type="match status" value="1"/>
</dbReference>
<evidence type="ECO:0000313" key="3">
    <source>
        <dbReference type="Proteomes" id="UP000036850"/>
    </source>
</evidence>
<dbReference type="GO" id="GO:0005548">
    <property type="term" value="F:phospholipid transporter activity"/>
    <property type="evidence" value="ECO:0007669"/>
    <property type="project" value="TreeGrafter"/>
</dbReference>
<feature type="transmembrane region" description="Helical" evidence="1">
    <location>
        <begin position="42"/>
        <end position="62"/>
    </location>
</feature>
<dbReference type="AlphaFoldDB" id="A0A0L0EMH5"/>
<dbReference type="PANTHER" id="PTHR30188:SF4">
    <property type="entry name" value="PROTEIN TRIGALACTOSYLDIACYLGLYCEROL 1, CHLOROPLASTIC"/>
    <property type="match status" value="1"/>
</dbReference>
<reference evidence="3" key="1">
    <citation type="submission" date="2015-07" db="EMBL/GenBank/DDBJ databases">
        <title>Draft genome sequence of a Pseudoalteromonas rubra strain, OCN096, isolated from Kaneohe Bay, Oahu, Hawaii.</title>
        <authorList>
            <person name="Beurmann S."/>
            <person name="Ushijima B."/>
            <person name="Belcaid M."/>
            <person name="Callahan S.M."/>
            <person name="Aeby G.S."/>
        </authorList>
    </citation>
    <scope>NUCLEOTIDE SEQUENCE [LARGE SCALE GENOMIC DNA]</scope>
    <source>
        <strain evidence="3">OCN096</strain>
    </source>
</reference>
<dbReference type="InterPro" id="IPR030802">
    <property type="entry name" value="Permease_MalE"/>
</dbReference>
<feature type="transmembrane region" description="Helical" evidence="1">
    <location>
        <begin position="138"/>
        <end position="161"/>
    </location>
</feature>
<name>A0A0L0EMH5_9GAMM</name>
<feature type="transmembrane region" description="Helical" evidence="1">
    <location>
        <begin position="182"/>
        <end position="205"/>
    </location>
</feature>
<dbReference type="OrthoDB" id="9810518at2"/>
<evidence type="ECO:0000256" key="1">
    <source>
        <dbReference type="SAM" id="Phobius"/>
    </source>
</evidence>
<keyword evidence="1" id="KW-1133">Transmembrane helix</keyword>
<gene>
    <name evidence="2" type="ORF">AC626_21780</name>
</gene>
<organism evidence="2 3">
    <name type="scientific">Pseudoalteromonas rubra</name>
    <dbReference type="NCBI Taxonomy" id="43658"/>
    <lineage>
        <taxon>Bacteria</taxon>
        <taxon>Pseudomonadati</taxon>
        <taxon>Pseudomonadota</taxon>
        <taxon>Gammaproteobacteria</taxon>
        <taxon>Alteromonadales</taxon>
        <taxon>Pseudoalteromonadaceae</taxon>
        <taxon>Pseudoalteromonas</taxon>
    </lineage>
</organism>
<proteinExistence type="predicted"/>